<gene>
    <name evidence="3" type="ordered locus">MXAN_2852</name>
</gene>
<protein>
    <submittedName>
        <fullName evidence="3">Amidase family protein</fullName>
    </submittedName>
</protein>
<name>Q1D8G0_MYXXD</name>
<accession>Q1D8G0</accession>
<dbReference type="RefSeq" id="WP_011552913.1">
    <property type="nucleotide sequence ID" value="NC_008095.1"/>
</dbReference>
<dbReference type="eggNOG" id="COG0154">
    <property type="taxonomic scope" value="Bacteria"/>
</dbReference>
<dbReference type="HOGENOM" id="CLU_009600_0_4_7"/>
<dbReference type="PANTHER" id="PTHR11895">
    <property type="entry name" value="TRANSAMIDASE"/>
    <property type="match status" value="1"/>
</dbReference>
<evidence type="ECO:0000313" key="4">
    <source>
        <dbReference type="Proteomes" id="UP000002402"/>
    </source>
</evidence>
<dbReference type="KEGG" id="mxa:MXAN_2852"/>
<dbReference type="PROSITE" id="PS00571">
    <property type="entry name" value="AMIDASES"/>
    <property type="match status" value="1"/>
</dbReference>
<dbReference type="EnsemblBacteria" id="ABF92862">
    <property type="protein sequence ID" value="ABF92862"/>
    <property type="gene ID" value="MXAN_2852"/>
</dbReference>
<feature type="domain" description="Amidase" evidence="2">
    <location>
        <begin position="27"/>
        <end position="455"/>
    </location>
</feature>
<evidence type="ECO:0000313" key="3">
    <source>
        <dbReference type="EMBL" id="ABF92862.1"/>
    </source>
</evidence>
<sequence>MNLHDYSRFDAVGLAELVRRKEVTPEELLRVAVEAIHAVNPALNAVIDTREGDASEALKQGIPEGPFRGVPFLIKDIGLHAAGVPTDMGSRMAQGTVFPHDSALMARYRRAGLVLLGRTNAPEFGNNATTEPVLHGPTRNPWDVKRSPGGSSGGSAAAVAAGIVPVAHGNDGGGSLRIPAALCGVFGLKPTRGRNSLGPDAGDFIFGMGIEHVLSRSVRDSAAMLDATQGPEVGDPYFAPPPQRPYLEEVGRAPGRLRIALMTEAPMGSPASAECVEAARAAARLCTELGHDVVEAAPEHDGQLLHEAVCTVWSATMASLVGMLGQFSGRDPGPELLEATTWAAVRHGRELKATDLQRALGVFNLVSRQVGAFFQQYDVLLSPTVAAPPFPLGLLDANAPRTAREWYDHAFGHCPFTALFNVTGQPAMSVPLHWSAEGLPIGVQFAGRYAAEATLFQLAGQLEQARPWAQRTPPVHVTRPAESP</sequence>
<dbReference type="AlphaFoldDB" id="Q1D8G0"/>
<dbReference type="GO" id="GO:0003824">
    <property type="term" value="F:catalytic activity"/>
    <property type="evidence" value="ECO:0007669"/>
    <property type="project" value="InterPro"/>
</dbReference>
<dbReference type="SUPFAM" id="SSF75304">
    <property type="entry name" value="Amidase signature (AS) enzymes"/>
    <property type="match status" value="1"/>
</dbReference>
<dbReference type="PANTHER" id="PTHR11895:SF7">
    <property type="entry name" value="GLUTAMYL-TRNA(GLN) AMIDOTRANSFERASE SUBUNIT A, MITOCHONDRIAL"/>
    <property type="match status" value="1"/>
</dbReference>
<evidence type="ECO:0000259" key="2">
    <source>
        <dbReference type="Pfam" id="PF01425"/>
    </source>
</evidence>
<dbReference type="EMBL" id="CP000113">
    <property type="protein sequence ID" value="ABF92862.1"/>
    <property type="molecule type" value="Genomic_DNA"/>
</dbReference>
<dbReference type="Gene3D" id="3.90.1300.10">
    <property type="entry name" value="Amidase signature (AS) domain"/>
    <property type="match status" value="1"/>
</dbReference>
<reference evidence="3 4" key="1">
    <citation type="journal article" date="2006" name="Proc. Natl. Acad. Sci. U.S.A.">
        <title>Evolution of sensory complexity recorded in a myxobacterial genome.</title>
        <authorList>
            <person name="Goldman B.S."/>
            <person name="Nierman W.C."/>
            <person name="Kaiser D."/>
            <person name="Slater S.C."/>
            <person name="Durkin A.S."/>
            <person name="Eisen J.A."/>
            <person name="Ronning C.M."/>
            <person name="Barbazuk W.B."/>
            <person name="Blanchard M."/>
            <person name="Field C."/>
            <person name="Halling C."/>
            <person name="Hinkle G."/>
            <person name="Iartchuk O."/>
            <person name="Kim H.S."/>
            <person name="Mackenzie C."/>
            <person name="Madupu R."/>
            <person name="Miller N."/>
            <person name="Shvartsbeyn A."/>
            <person name="Sullivan S.A."/>
            <person name="Vaudin M."/>
            <person name="Wiegand R."/>
            <person name="Kaplan H.B."/>
        </authorList>
    </citation>
    <scope>NUCLEOTIDE SEQUENCE [LARGE SCALE GENOMIC DNA]</scope>
    <source>
        <strain evidence="4">DK1622</strain>
    </source>
</reference>
<dbReference type="Proteomes" id="UP000002402">
    <property type="component" value="Chromosome"/>
</dbReference>
<dbReference type="GeneID" id="41360222"/>
<dbReference type="InterPro" id="IPR036928">
    <property type="entry name" value="AS_sf"/>
</dbReference>
<dbReference type="InterPro" id="IPR023631">
    <property type="entry name" value="Amidase_dom"/>
</dbReference>
<organism evidence="3 4">
    <name type="scientific">Myxococcus xanthus (strain DK1622)</name>
    <dbReference type="NCBI Taxonomy" id="246197"/>
    <lineage>
        <taxon>Bacteria</taxon>
        <taxon>Pseudomonadati</taxon>
        <taxon>Myxococcota</taxon>
        <taxon>Myxococcia</taxon>
        <taxon>Myxococcales</taxon>
        <taxon>Cystobacterineae</taxon>
        <taxon>Myxococcaceae</taxon>
        <taxon>Myxococcus</taxon>
    </lineage>
</organism>
<dbReference type="Pfam" id="PF01425">
    <property type="entry name" value="Amidase"/>
    <property type="match status" value="1"/>
</dbReference>
<comment type="similarity">
    <text evidence="1">Belongs to the amidase family.</text>
</comment>
<dbReference type="STRING" id="246197.MXAN_2852"/>
<dbReference type="InterPro" id="IPR020556">
    <property type="entry name" value="Amidase_CS"/>
</dbReference>
<proteinExistence type="inferred from homology"/>
<evidence type="ECO:0000256" key="1">
    <source>
        <dbReference type="ARBA" id="ARBA00009199"/>
    </source>
</evidence>
<keyword evidence="4" id="KW-1185">Reference proteome</keyword>
<dbReference type="InterPro" id="IPR000120">
    <property type="entry name" value="Amidase"/>
</dbReference>
<dbReference type="OrthoDB" id="9811471at2"/>